<keyword evidence="4" id="KW-1185">Reference proteome</keyword>
<organism evidence="3 4">
    <name type="scientific">Micromonospora andamanensis</name>
    <dbReference type="NCBI Taxonomy" id="1287068"/>
    <lineage>
        <taxon>Bacteria</taxon>
        <taxon>Bacillati</taxon>
        <taxon>Actinomycetota</taxon>
        <taxon>Actinomycetes</taxon>
        <taxon>Micromonosporales</taxon>
        <taxon>Micromonosporaceae</taxon>
        <taxon>Micromonospora</taxon>
    </lineage>
</organism>
<sequence>MITSVDASSRPTDHPTTVPISALVLGDSPRLAGEDPGHIQTLAEASTELPPILVHRETMRVVDGLHRVQVARLNGQQHIAVTFFTGEVREAFVRAVEANTSHGLPLTLEDRREAARRIIALFPEWSDRAVAEVTKLAPRTVGAIRSSTDPIAQSNTRIGRDGRTRPLEPAEGRLRAAEVIARRPEASLRDIASSAGVSVSTARDVRLRLSSGENPLPASMRPASDGPETDEGDRSTRRRTSRPRTTAITHPRRTSVVLDVLRKDPSLRYTDAGRFILRWLDSHVVDTPDWNRIITHIPPHCGYTIAELAVGCAQAWQQLAEELQAAIDDTVSTSHSVAS</sequence>
<feature type="region of interest" description="Disordered" evidence="1">
    <location>
        <begin position="147"/>
        <end position="171"/>
    </location>
</feature>
<proteinExistence type="predicted"/>
<evidence type="ECO:0000313" key="4">
    <source>
        <dbReference type="Proteomes" id="UP000647017"/>
    </source>
</evidence>
<dbReference type="EMBL" id="BOOZ01000009">
    <property type="protein sequence ID" value="GIJ08913.1"/>
    <property type="molecule type" value="Genomic_DNA"/>
</dbReference>
<dbReference type="SMART" id="SM00470">
    <property type="entry name" value="ParB"/>
    <property type="match status" value="1"/>
</dbReference>
<feature type="region of interest" description="Disordered" evidence="1">
    <location>
        <begin position="209"/>
        <end position="251"/>
    </location>
</feature>
<protein>
    <recommendedName>
        <fullName evidence="2">ParB-like N-terminal domain-containing protein</fullName>
    </recommendedName>
</protein>
<evidence type="ECO:0000256" key="1">
    <source>
        <dbReference type="SAM" id="MobiDB-lite"/>
    </source>
</evidence>
<name>A0ABQ4HTC7_9ACTN</name>
<evidence type="ECO:0000259" key="2">
    <source>
        <dbReference type="SMART" id="SM00470"/>
    </source>
</evidence>
<dbReference type="Proteomes" id="UP000647017">
    <property type="component" value="Unassembled WGS sequence"/>
</dbReference>
<comment type="caution">
    <text evidence="3">The sequence shown here is derived from an EMBL/GenBank/DDBJ whole genome shotgun (WGS) entry which is preliminary data.</text>
</comment>
<feature type="compositionally biased region" description="Basic and acidic residues" evidence="1">
    <location>
        <begin position="158"/>
        <end position="171"/>
    </location>
</feature>
<feature type="compositionally biased region" description="Polar residues" evidence="1">
    <location>
        <begin position="147"/>
        <end position="157"/>
    </location>
</feature>
<accession>A0ABQ4HTC7</accession>
<dbReference type="SUPFAM" id="SSF110849">
    <property type="entry name" value="ParB/Sulfiredoxin"/>
    <property type="match status" value="1"/>
</dbReference>
<dbReference type="RefSeq" id="WP_204005163.1">
    <property type="nucleotide sequence ID" value="NZ_BOOZ01000009.1"/>
</dbReference>
<gene>
    <name evidence="3" type="ORF">Van01_21270</name>
</gene>
<evidence type="ECO:0000313" key="3">
    <source>
        <dbReference type="EMBL" id="GIJ08913.1"/>
    </source>
</evidence>
<dbReference type="InterPro" id="IPR036086">
    <property type="entry name" value="ParB/Sulfiredoxin_sf"/>
</dbReference>
<dbReference type="InterPro" id="IPR003115">
    <property type="entry name" value="ParB_N"/>
</dbReference>
<feature type="domain" description="ParB-like N-terminal" evidence="2">
    <location>
        <begin position="16"/>
        <end position="100"/>
    </location>
</feature>
<reference evidence="3 4" key="1">
    <citation type="submission" date="2021-01" db="EMBL/GenBank/DDBJ databases">
        <title>Whole genome shotgun sequence of Verrucosispora andamanensis NBRC 109075.</title>
        <authorList>
            <person name="Komaki H."/>
            <person name="Tamura T."/>
        </authorList>
    </citation>
    <scope>NUCLEOTIDE SEQUENCE [LARGE SCALE GENOMIC DNA]</scope>
    <source>
        <strain evidence="3 4">NBRC 109075</strain>
    </source>
</reference>